<gene>
    <name evidence="2" type="ORF">Q766_20385</name>
</gene>
<keyword evidence="3" id="KW-1185">Reference proteome</keyword>
<sequence length="332" mass="38974">MKCFTIVFMLFAYLSNYAQNNLVKVPVAKGDPYNYAQHLPDIKNSGYKYYIRYHTLSQITDLYSNDSINFNGQLLNHIKEVDTKTSEGRNYVYQITHLDADACSKVGYKILKDKLPAIPTDTLITGYNNELNDCAGVNFIFKINETFIKTSYGCPWYQDTSIPQLKLLDENYIYIDSVLKLEEGYNTFTSKLEKGKYYSMGFTGMYIKTDSEMRAWEKLKNENRYLYSVKDTISNYLRAELNKIHNNKDYITCFDYNLVFSKKGKLIKTVKFHEPDETFLVRLFDKDYQNCKKKIKRLFKNISLKHLHLKYGFARQISFYEGNFTLSDPTAY</sequence>
<feature type="chain" id="PRO_5002003084" evidence="1">
    <location>
        <begin position="19"/>
        <end position="332"/>
    </location>
</feature>
<proteinExistence type="predicted"/>
<dbReference type="Proteomes" id="UP000030111">
    <property type="component" value="Unassembled WGS sequence"/>
</dbReference>
<comment type="caution">
    <text evidence="2">The sequence shown here is derived from an EMBL/GenBank/DDBJ whole genome shotgun (WGS) entry which is preliminary data.</text>
</comment>
<dbReference type="EMBL" id="JRLY01000030">
    <property type="protein sequence ID" value="KGO90997.1"/>
    <property type="molecule type" value="Genomic_DNA"/>
</dbReference>
<reference evidence="2 3" key="1">
    <citation type="submission" date="2013-09" db="EMBL/GenBank/DDBJ databases">
        <authorList>
            <person name="Zeng Z."/>
            <person name="Chen C."/>
        </authorList>
    </citation>
    <scope>NUCLEOTIDE SEQUENCE [LARGE SCALE GENOMIC DNA]</scope>
    <source>
        <strain evidence="2 3">WB 4.1-42</strain>
    </source>
</reference>
<dbReference type="OrthoDB" id="1406689at2"/>
<dbReference type="STRING" id="1121898.GCA_000422725_03932"/>
<evidence type="ECO:0000313" key="3">
    <source>
        <dbReference type="Proteomes" id="UP000030111"/>
    </source>
</evidence>
<accession>A0A0A2ME79</accession>
<evidence type="ECO:0000313" key="2">
    <source>
        <dbReference type="EMBL" id="KGO90997.1"/>
    </source>
</evidence>
<organism evidence="2 3">
    <name type="scientific">Flavobacterium subsaxonicum WB 4.1-42 = DSM 21790</name>
    <dbReference type="NCBI Taxonomy" id="1121898"/>
    <lineage>
        <taxon>Bacteria</taxon>
        <taxon>Pseudomonadati</taxon>
        <taxon>Bacteroidota</taxon>
        <taxon>Flavobacteriia</taxon>
        <taxon>Flavobacteriales</taxon>
        <taxon>Flavobacteriaceae</taxon>
        <taxon>Flavobacterium</taxon>
    </lineage>
</organism>
<name>A0A0A2ME79_9FLAO</name>
<evidence type="ECO:0000256" key="1">
    <source>
        <dbReference type="SAM" id="SignalP"/>
    </source>
</evidence>
<protein>
    <submittedName>
        <fullName evidence="2">Uncharacterized protein</fullName>
    </submittedName>
</protein>
<keyword evidence="1" id="KW-0732">Signal</keyword>
<dbReference type="AlphaFoldDB" id="A0A0A2ME79"/>
<feature type="signal peptide" evidence="1">
    <location>
        <begin position="1"/>
        <end position="18"/>
    </location>
</feature>
<dbReference type="RefSeq" id="WP_026993342.1">
    <property type="nucleotide sequence ID" value="NZ_JRLY01000030.1"/>
</dbReference>